<organism evidence="1 2">
    <name type="scientific">Cannabis sativa</name>
    <name type="common">Hemp</name>
    <name type="synonym">Marijuana</name>
    <dbReference type="NCBI Taxonomy" id="3483"/>
    <lineage>
        <taxon>Eukaryota</taxon>
        <taxon>Viridiplantae</taxon>
        <taxon>Streptophyta</taxon>
        <taxon>Embryophyta</taxon>
        <taxon>Tracheophyta</taxon>
        <taxon>Spermatophyta</taxon>
        <taxon>Magnoliopsida</taxon>
        <taxon>eudicotyledons</taxon>
        <taxon>Gunneridae</taxon>
        <taxon>Pentapetalae</taxon>
        <taxon>rosids</taxon>
        <taxon>fabids</taxon>
        <taxon>Rosales</taxon>
        <taxon>Cannabaceae</taxon>
        <taxon>Cannabis</taxon>
    </lineage>
</organism>
<reference evidence="1" key="2">
    <citation type="submission" date="2021-03" db="UniProtKB">
        <authorList>
            <consortium name="EnsemblPlants"/>
        </authorList>
    </citation>
    <scope>IDENTIFICATION</scope>
</reference>
<sequence length="170" mass="18902">MRLPNPVIGNINPYECMFQQQPDYTIMKTFGDSKNSISPVNTIATGSAASSSSAIPDVAEPQKTHTMTTRSQHGIFKPKAYLAIKHKLAKLLLPREPKSLKAAHNDPTWNATMHTECTALKANGTWTLSHTSVYWEACKRLLRYLKGTLSEGLLLRPISRLSLEAYSDDD</sequence>
<dbReference type="EMBL" id="UZAU01000395">
    <property type="status" value="NOT_ANNOTATED_CDS"/>
    <property type="molecule type" value="Genomic_DNA"/>
</dbReference>
<protein>
    <submittedName>
        <fullName evidence="1">Uncharacterized protein</fullName>
    </submittedName>
</protein>
<accession>A0A803PDY5</accession>
<dbReference type="AlphaFoldDB" id="A0A803PDY5"/>
<reference evidence="1" key="1">
    <citation type="submission" date="2018-11" db="EMBL/GenBank/DDBJ databases">
        <authorList>
            <person name="Grassa J C."/>
        </authorList>
    </citation>
    <scope>NUCLEOTIDE SEQUENCE [LARGE SCALE GENOMIC DNA]</scope>
</reference>
<name>A0A803PDY5_CANSA</name>
<keyword evidence="2" id="KW-1185">Reference proteome</keyword>
<evidence type="ECO:0000313" key="1">
    <source>
        <dbReference type="EnsemblPlants" id="cds.evm.model.04.1644"/>
    </source>
</evidence>
<proteinExistence type="predicted"/>
<dbReference type="Gramene" id="evm.model.04.1644">
    <property type="protein sequence ID" value="cds.evm.model.04.1644"/>
    <property type="gene ID" value="evm.TU.04.1644"/>
</dbReference>
<evidence type="ECO:0000313" key="2">
    <source>
        <dbReference type="Proteomes" id="UP000596661"/>
    </source>
</evidence>
<dbReference type="EnsemblPlants" id="evm.model.04.1644">
    <property type="protein sequence ID" value="cds.evm.model.04.1644"/>
    <property type="gene ID" value="evm.TU.04.1644"/>
</dbReference>
<dbReference type="Proteomes" id="UP000596661">
    <property type="component" value="Chromosome 4"/>
</dbReference>